<dbReference type="Proteomes" id="UP000000758">
    <property type="component" value="Chromosome"/>
</dbReference>
<evidence type="ECO:0000313" key="2">
    <source>
        <dbReference type="Proteomes" id="UP000000758"/>
    </source>
</evidence>
<evidence type="ECO:0000313" key="1">
    <source>
        <dbReference type="EMBL" id="ABK78150.1"/>
    </source>
</evidence>
<gene>
    <name evidence="1" type="ordered locus">CENSYa_1528</name>
</gene>
<proteinExistence type="predicted"/>
<organism evidence="1 2">
    <name type="scientific">Cenarchaeum symbiosum (strain A)</name>
    <dbReference type="NCBI Taxonomy" id="414004"/>
    <lineage>
        <taxon>Archaea</taxon>
        <taxon>Nitrososphaerota</taxon>
        <taxon>Candidatus Cenarchaeales</taxon>
        <taxon>Candidatus Cenarchaeaceae</taxon>
        <taxon>Candidatus Cenarchaeum</taxon>
    </lineage>
</organism>
<dbReference type="AlphaFoldDB" id="A0RXT3"/>
<dbReference type="EMBL" id="DP000238">
    <property type="protein sequence ID" value="ABK78150.1"/>
    <property type="molecule type" value="Genomic_DNA"/>
</dbReference>
<sequence>MNSTDSSQLKHKDGRVDIYHDGVLYHAEYSSLFIKIFFKDKDRVDQIDIDYIIKSKNRITFELHIPEDIRVSIHDDSLDIYTVSGLFEKFTLKNNISSLEITGGFSEKTSGQPRKYAKFNGVVKTDTIDGDKKLLDGKMVFVLKGEINHACEGMF</sequence>
<protein>
    <submittedName>
        <fullName evidence="1">Uncharacterized protein</fullName>
    </submittedName>
</protein>
<dbReference type="EnsemblBacteria" id="ABK78150">
    <property type="protein sequence ID" value="ABK78150"/>
    <property type="gene ID" value="CENSYa_1528"/>
</dbReference>
<reference evidence="1 2" key="1">
    <citation type="journal article" date="2006" name="Proc. Natl. Acad. Sci. U.S.A.">
        <title>Genomic analysis of the uncultivated marine crenarchaeote Cenarchaeum symbiosum.</title>
        <authorList>
            <person name="Hallam S.J."/>
            <person name="Konstantinidis K.T."/>
            <person name="Putnam N."/>
            <person name="Schleper C."/>
            <person name="Watanabe Y."/>
            <person name="Sugahara J."/>
            <person name="Preston C."/>
            <person name="de la Torre J."/>
            <person name="Richardson P.M."/>
            <person name="DeLong E.F."/>
        </authorList>
    </citation>
    <scope>NUCLEOTIDE SEQUENCE [LARGE SCALE GENOMIC DNA]</scope>
    <source>
        <strain evidence="2">A</strain>
    </source>
</reference>
<keyword evidence="2" id="KW-1185">Reference proteome</keyword>
<name>A0RXT3_CENSY</name>
<dbReference type="HOGENOM" id="CLU_1691475_0_0_2"/>
<dbReference type="KEGG" id="csy:CENSYa_1528"/>
<accession>A0RXT3</accession>